<dbReference type="AlphaFoldDB" id="A0A0C3IBR1"/>
<dbReference type="PROSITE" id="PS50011">
    <property type="entry name" value="PROTEIN_KINASE_DOM"/>
    <property type="match status" value="1"/>
</dbReference>
<dbReference type="SUPFAM" id="SSF81606">
    <property type="entry name" value="PP2C-like"/>
    <property type="match status" value="1"/>
</dbReference>
<feature type="transmembrane region" description="Helical" evidence="9">
    <location>
        <begin position="551"/>
        <end position="572"/>
    </location>
</feature>
<gene>
    <name evidence="12" type="ORF">SU60_01200</name>
</gene>
<keyword evidence="3" id="KW-0808">Transferase</keyword>
<dbReference type="InterPro" id="IPR011009">
    <property type="entry name" value="Kinase-like_dom_sf"/>
</dbReference>
<dbReference type="EC" id="2.7.11.1" evidence="1"/>
<evidence type="ECO:0000256" key="7">
    <source>
        <dbReference type="ARBA" id="ARBA00047899"/>
    </source>
</evidence>
<evidence type="ECO:0000259" key="11">
    <source>
        <dbReference type="PROSITE" id="PS51746"/>
    </source>
</evidence>
<protein>
    <recommendedName>
        <fullName evidence="1">non-specific serine/threonine protein kinase</fullName>
        <ecNumber evidence="1">2.7.11.1</ecNumber>
    </recommendedName>
</protein>
<comment type="caution">
    <text evidence="12">The sequence shown here is derived from an EMBL/GenBank/DDBJ whole genome shotgun (WGS) entry which is preliminary data.</text>
</comment>
<feature type="domain" description="Protein kinase" evidence="10">
    <location>
        <begin position="268"/>
        <end position="551"/>
    </location>
</feature>
<keyword evidence="4" id="KW-0547">Nucleotide-binding</keyword>
<dbReference type="SMART" id="SM00220">
    <property type="entry name" value="S_TKc"/>
    <property type="match status" value="1"/>
</dbReference>
<evidence type="ECO:0000313" key="12">
    <source>
        <dbReference type="EMBL" id="KIN12435.1"/>
    </source>
</evidence>
<dbReference type="CDD" id="cd00143">
    <property type="entry name" value="PP2Cc"/>
    <property type="match status" value="1"/>
</dbReference>
<dbReference type="EMBL" id="JXOK01000004">
    <property type="protein sequence ID" value="KIN12435.1"/>
    <property type="molecule type" value="Genomic_DNA"/>
</dbReference>
<dbReference type="SMART" id="SM00331">
    <property type="entry name" value="PP2C_SIG"/>
    <property type="match status" value="1"/>
</dbReference>
<keyword evidence="2 12" id="KW-0723">Serine/threonine-protein kinase</keyword>
<dbReference type="Gene3D" id="1.10.510.10">
    <property type="entry name" value="Transferase(Phosphotransferase) domain 1"/>
    <property type="match status" value="1"/>
</dbReference>
<comment type="catalytic activity">
    <reaction evidence="7">
        <text>L-threonyl-[protein] + ATP = O-phospho-L-threonyl-[protein] + ADP + H(+)</text>
        <dbReference type="Rhea" id="RHEA:46608"/>
        <dbReference type="Rhea" id="RHEA-COMP:11060"/>
        <dbReference type="Rhea" id="RHEA-COMP:11605"/>
        <dbReference type="ChEBI" id="CHEBI:15378"/>
        <dbReference type="ChEBI" id="CHEBI:30013"/>
        <dbReference type="ChEBI" id="CHEBI:30616"/>
        <dbReference type="ChEBI" id="CHEBI:61977"/>
        <dbReference type="ChEBI" id="CHEBI:456216"/>
        <dbReference type="EC" id="2.7.11.1"/>
    </reaction>
</comment>
<dbReference type="RefSeq" id="WP_041153947.1">
    <property type="nucleotide sequence ID" value="NZ_CBCRVP010000022.1"/>
</dbReference>
<keyword evidence="9" id="KW-0812">Transmembrane</keyword>
<dbReference type="OrthoDB" id="9801841at2"/>
<comment type="catalytic activity">
    <reaction evidence="8">
        <text>L-seryl-[protein] + ATP = O-phospho-L-seryl-[protein] + ADP + H(+)</text>
        <dbReference type="Rhea" id="RHEA:17989"/>
        <dbReference type="Rhea" id="RHEA-COMP:9863"/>
        <dbReference type="Rhea" id="RHEA-COMP:11604"/>
        <dbReference type="ChEBI" id="CHEBI:15378"/>
        <dbReference type="ChEBI" id="CHEBI:29999"/>
        <dbReference type="ChEBI" id="CHEBI:30616"/>
        <dbReference type="ChEBI" id="CHEBI:83421"/>
        <dbReference type="ChEBI" id="CHEBI:456216"/>
        <dbReference type="EC" id="2.7.11.1"/>
    </reaction>
</comment>
<keyword evidence="13" id="KW-1185">Reference proteome</keyword>
<keyword evidence="9" id="KW-0472">Membrane</keyword>
<dbReference type="GO" id="GO:0004674">
    <property type="term" value="F:protein serine/threonine kinase activity"/>
    <property type="evidence" value="ECO:0007669"/>
    <property type="project" value="UniProtKB-KW"/>
</dbReference>
<evidence type="ECO:0000256" key="2">
    <source>
        <dbReference type="ARBA" id="ARBA00022527"/>
    </source>
</evidence>
<dbReference type="CDD" id="cd14014">
    <property type="entry name" value="STKc_PknB_like"/>
    <property type="match status" value="1"/>
</dbReference>
<evidence type="ECO:0000256" key="4">
    <source>
        <dbReference type="ARBA" id="ARBA00022741"/>
    </source>
</evidence>
<evidence type="ECO:0000259" key="10">
    <source>
        <dbReference type="PROSITE" id="PS50011"/>
    </source>
</evidence>
<dbReference type="PANTHER" id="PTHR24356">
    <property type="entry name" value="SERINE/THREONINE-PROTEIN KINASE"/>
    <property type="match status" value="1"/>
</dbReference>
<dbReference type="PROSITE" id="PS51746">
    <property type="entry name" value="PPM_2"/>
    <property type="match status" value="1"/>
</dbReference>
<proteinExistence type="predicted"/>
<dbReference type="Gene3D" id="3.60.40.10">
    <property type="entry name" value="PPM-type phosphatase domain"/>
    <property type="match status" value="1"/>
</dbReference>
<dbReference type="Gene3D" id="3.30.200.20">
    <property type="entry name" value="Phosphorylase Kinase, domain 1"/>
    <property type="match status" value="1"/>
</dbReference>
<evidence type="ECO:0000256" key="1">
    <source>
        <dbReference type="ARBA" id="ARBA00012513"/>
    </source>
</evidence>
<dbReference type="Pfam" id="PF00069">
    <property type="entry name" value="Pkinase"/>
    <property type="match status" value="1"/>
</dbReference>
<dbReference type="GO" id="GO:0005524">
    <property type="term" value="F:ATP binding"/>
    <property type="evidence" value="ECO:0007669"/>
    <property type="project" value="UniProtKB-KW"/>
</dbReference>
<dbReference type="InterPro" id="IPR001932">
    <property type="entry name" value="PPM-type_phosphatase-like_dom"/>
</dbReference>
<dbReference type="SUPFAM" id="SSF56112">
    <property type="entry name" value="Protein kinase-like (PK-like)"/>
    <property type="match status" value="1"/>
</dbReference>
<reference evidence="12 13" key="1">
    <citation type="submission" date="2015-01" db="EMBL/GenBank/DDBJ databases">
        <title>Draft genome of Vibrio mytili type strain CAIM 528.</title>
        <authorList>
            <person name="Gonzalez-Castillo A."/>
            <person name="Gomez-Gil B."/>
            <person name="Enciso-Ibarra J."/>
        </authorList>
    </citation>
    <scope>NUCLEOTIDE SEQUENCE [LARGE SCALE GENOMIC DNA]</scope>
    <source>
        <strain evidence="12 13">CAIM 528</strain>
    </source>
</reference>
<evidence type="ECO:0000256" key="5">
    <source>
        <dbReference type="ARBA" id="ARBA00022777"/>
    </source>
</evidence>
<dbReference type="STRING" id="50718.SU60_01200"/>
<keyword evidence="6" id="KW-0067">ATP-binding</keyword>
<keyword evidence="5 12" id="KW-0418">Kinase</keyword>
<sequence length="573" mass="64931">MSDQKHIEYSGCSLTGKRAENQDAFIVKYPTTRDELTYKGVVACIADGVSCSNQAQQASQTATTQFVTDYYATPLSWSIKRSASELLTSLNSWLYNQGKDHLYHNGMVTTFSAVVIKSNTAYIFHVGDSRVYLFRDNKLTLLTRDHQRTNFGHQHYLTRALGIDEKVEIDFQTLALTENDKLILTTDGVHETLTNEEMKQHALSIEGCEELSQALCDAALSQGSSDNTSCIVLKVNQLPSYDLIEHQNALLANSIPPALEKGQVLDHFEILKTLYDGARSHVYLARDKQSLRNIIIKAPSLNDSENPQTLKQFANEYWIATQLDSHRVMKMFPRPSESKFIYQVCEYIEGITLRQWMHDHPNPPLDIVREILDSIVKAVRVFQRADMIHRDLKPENIMVTGNREVKIIDFGAVEVKGLSEMQSEEKASFPLGSVNYTAPEYINTGDASTLSDLFSIGIIGYEMLTGHLPYKEQSQQTLQQARHIKWQYHSLKEYRDDIPLWVDLAFQKATSELPSKRYQALGDFIADLFTPNVQLLNDVGNKPLLKRNPILFWKSLAVVACIVAVVEGLLLFR</sequence>
<evidence type="ECO:0000313" key="13">
    <source>
        <dbReference type="Proteomes" id="UP000031977"/>
    </source>
</evidence>
<evidence type="ECO:0000256" key="6">
    <source>
        <dbReference type="ARBA" id="ARBA00022840"/>
    </source>
</evidence>
<dbReference type="Proteomes" id="UP000031977">
    <property type="component" value="Unassembled WGS sequence"/>
</dbReference>
<dbReference type="InterPro" id="IPR050236">
    <property type="entry name" value="Ser_Thr_kinase_AGC"/>
</dbReference>
<dbReference type="InterPro" id="IPR036457">
    <property type="entry name" value="PPM-type-like_dom_sf"/>
</dbReference>
<evidence type="ECO:0000256" key="9">
    <source>
        <dbReference type="SAM" id="Phobius"/>
    </source>
</evidence>
<dbReference type="SMART" id="SM00332">
    <property type="entry name" value="PP2Cc"/>
    <property type="match status" value="1"/>
</dbReference>
<name>A0A0C3IBR1_9VIBR</name>
<feature type="domain" description="PPM-type phosphatase" evidence="11">
    <location>
        <begin position="8"/>
        <end position="235"/>
    </location>
</feature>
<evidence type="ECO:0000256" key="8">
    <source>
        <dbReference type="ARBA" id="ARBA00048679"/>
    </source>
</evidence>
<dbReference type="PROSITE" id="PS00108">
    <property type="entry name" value="PROTEIN_KINASE_ST"/>
    <property type="match status" value="1"/>
</dbReference>
<dbReference type="InterPro" id="IPR008271">
    <property type="entry name" value="Ser/Thr_kinase_AS"/>
</dbReference>
<dbReference type="Pfam" id="PF13672">
    <property type="entry name" value="PP2C_2"/>
    <property type="match status" value="1"/>
</dbReference>
<keyword evidence="9" id="KW-1133">Transmembrane helix</keyword>
<accession>A0A0C3IBR1</accession>
<organism evidence="12 13">
    <name type="scientific">Vibrio mytili</name>
    <dbReference type="NCBI Taxonomy" id="50718"/>
    <lineage>
        <taxon>Bacteria</taxon>
        <taxon>Pseudomonadati</taxon>
        <taxon>Pseudomonadota</taxon>
        <taxon>Gammaproteobacteria</taxon>
        <taxon>Vibrionales</taxon>
        <taxon>Vibrionaceae</taxon>
        <taxon>Vibrio</taxon>
    </lineage>
</organism>
<dbReference type="InterPro" id="IPR000719">
    <property type="entry name" value="Prot_kinase_dom"/>
</dbReference>
<evidence type="ECO:0000256" key="3">
    <source>
        <dbReference type="ARBA" id="ARBA00022679"/>
    </source>
</evidence>